<sequence length="157" mass="17560">MTHFSVIQINMHPARFVAATASARSTQILARLLGESCPGNRFGIREGADFAGPRSNDFIRDGARTFEVLRQAADELMAEADENPAQLLKWHVYFHDAGHGRHRFTMNAYLDHDLPARARCESDPQLIGRAVHYGDGPNLETLSLMLDGFLIRREDVA</sequence>
<evidence type="ECO:0000313" key="1">
    <source>
        <dbReference type="EMBL" id="RJL01172.1"/>
    </source>
</evidence>
<comment type="caution">
    <text evidence="1">The sequence shown here is derived from an EMBL/GenBank/DDBJ whole genome shotgun (WGS) entry which is preliminary data.</text>
</comment>
<protein>
    <submittedName>
        <fullName evidence="1">Uncharacterized protein</fullName>
    </submittedName>
</protein>
<dbReference type="EMBL" id="QZEV01000070">
    <property type="protein sequence ID" value="RJL01172.1"/>
    <property type="molecule type" value="Genomic_DNA"/>
</dbReference>
<accession>A0A418ZU06</accession>
<dbReference type="RefSeq" id="WP_119886893.1">
    <property type="nucleotide sequence ID" value="NZ_CP067172.1"/>
</dbReference>
<organism evidence="1 2">
    <name type="scientific">Paracoccus aestuarii</name>
    <dbReference type="NCBI Taxonomy" id="453842"/>
    <lineage>
        <taxon>Bacteria</taxon>
        <taxon>Pseudomonadati</taxon>
        <taxon>Pseudomonadota</taxon>
        <taxon>Alphaproteobacteria</taxon>
        <taxon>Rhodobacterales</taxon>
        <taxon>Paracoccaceae</taxon>
        <taxon>Paracoccus</taxon>
    </lineage>
</organism>
<keyword evidence="2" id="KW-1185">Reference proteome</keyword>
<evidence type="ECO:0000313" key="2">
    <source>
        <dbReference type="Proteomes" id="UP000285530"/>
    </source>
</evidence>
<dbReference type="AlphaFoldDB" id="A0A418ZU06"/>
<proteinExistence type="predicted"/>
<name>A0A418ZU06_9RHOB</name>
<reference evidence="1 2" key="1">
    <citation type="submission" date="2018-09" db="EMBL/GenBank/DDBJ databases">
        <title>Paracoccus onubensis nov. sp. a moderate halophilic bacterium isolated from Gruta de las Maravillas (Aracena, Spain).</title>
        <authorList>
            <person name="Jurado V."/>
            <person name="Gutierrez-Patricio S."/>
            <person name="Gonzalez-Pimentel J.L."/>
            <person name="Laiz L."/>
            <person name="Saiz-Jimenez C."/>
        </authorList>
    </citation>
    <scope>NUCLEOTIDE SEQUENCE [LARGE SCALE GENOMIC DNA]</scope>
    <source>
        <strain evidence="1 2">DSM 19484</strain>
    </source>
</reference>
<gene>
    <name evidence="1" type="ORF">D3P06_12635</name>
</gene>
<dbReference type="OrthoDB" id="7767518at2"/>
<dbReference type="Proteomes" id="UP000285530">
    <property type="component" value="Unassembled WGS sequence"/>
</dbReference>